<dbReference type="EMBL" id="PJLB01000013">
    <property type="protein sequence ID" value="PNC98909.1"/>
    <property type="molecule type" value="Genomic_DNA"/>
</dbReference>
<comment type="caution">
    <text evidence="5">The sequence shown here is derived from an EMBL/GenBank/DDBJ whole genome shotgun (WGS) entry which is preliminary data.</text>
</comment>
<dbReference type="InterPro" id="IPR006179">
    <property type="entry name" value="5_nucleotidase/apyrase"/>
</dbReference>
<dbReference type="Pfam" id="PF02872">
    <property type="entry name" value="5_nucleotid_C"/>
    <property type="match status" value="1"/>
</dbReference>
<gene>
    <name evidence="5" type="ORF">CXT95_11565</name>
</gene>
<dbReference type="GO" id="GO:0009166">
    <property type="term" value="P:nucleotide catabolic process"/>
    <property type="evidence" value="ECO:0007669"/>
    <property type="project" value="InterPro"/>
</dbReference>
<keyword evidence="1 2" id="KW-0732">Signal</keyword>
<sequence length="485" mass="53656">MIPLRIVLASLACLYPFSLAQEPKSDPDKTLIIISTSDIHGNLDNFPRLATLVKQYRAKYPHVLLVDSGDYFIGNPYVDDCEKRGEPLTILMNKLGYDVVTIGNHDLDYGQEALRDHIKGMPSTKFVITNASLSPTLENCFSPYVSIPIKGTSISVGVIGLADLQTTDVRRMTGISWKLPDEEDYKGITDRFRLHHNTINVILSHLGYGNDLKMMKYSPNIDVILGGHTHVMLPSGHLRTGTLLSHTGHSLSHVGVTEIIFSTEHPVSILSKSTRAVSLNEEIPDDPEVKEIVRRFSGNPLFNQQVGVAGEEITHVTIGTLFCKAIQQASHSDIAIYNRGGVRSKNHLNKGPVTIRDIYELEPFREKIVTCSMSKADIEQLILSKFMSPTDDEGGVLEVYCSGFSYQIMDGVTPSITSTLKNGVIYTVAMGDYLCSNFIFPQRGNGKPTGIDVRKALIDYLKQIKELLNPPPSKLPIIKDTTFAL</sequence>
<dbReference type="PANTHER" id="PTHR11575">
    <property type="entry name" value="5'-NUCLEOTIDASE-RELATED"/>
    <property type="match status" value="1"/>
</dbReference>
<dbReference type="PRINTS" id="PR01607">
    <property type="entry name" value="APYRASEFAMLY"/>
</dbReference>
<dbReference type="InterPro" id="IPR036907">
    <property type="entry name" value="5'-Nucleotdase_C_sf"/>
</dbReference>
<evidence type="ECO:0000259" key="3">
    <source>
        <dbReference type="Pfam" id="PF00149"/>
    </source>
</evidence>
<dbReference type="GO" id="GO:0016787">
    <property type="term" value="F:hydrolase activity"/>
    <property type="evidence" value="ECO:0007669"/>
    <property type="project" value="UniProtKB-KW"/>
</dbReference>
<evidence type="ECO:0000256" key="1">
    <source>
        <dbReference type="ARBA" id="ARBA00022729"/>
    </source>
</evidence>
<proteinExistence type="inferred from homology"/>
<dbReference type="Gene3D" id="3.60.21.10">
    <property type="match status" value="1"/>
</dbReference>
<evidence type="ECO:0000256" key="2">
    <source>
        <dbReference type="RuleBase" id="RU362119"/>
    </source>
</evidence>
<dbReference type="InterPro" id="IPR008334">
    <property type="entry name" value="5'-Nucleotdase_C"/>
</dbReference>
<feature type="domain" description="Calcineurin-like phosphoesterase" evidence="3">
    <location>
        <begin position="33"/>
        <end position="232"/>
    </location>
</feature>
<name>A0A2N8IQ44_9BACT</name>
<feature type="signal peptide" evidence="2">
    <location>
        <begin position="1"/>
        <end position="20"/>
    </location>
</feature>
<dbReference type="Gene3D" id="3.90.780.10">
    <property type="entry name" value="5'-Nucleotidase, C-terminal domain"/>
    <property type="match status" value="1"/>
</dbReference>
<reference evidence="5 6" key="1">
    <citation type="journal article" date="2017" name="BMC Genomics">
        <title>Genome sequencing of 39 Akkermansia muciniphila isolates reveals its population structure, genomic and functional diverisity, and global distribution in mammalian gut microbiotas.</title>
        <authorList>
            <person name="Guo X."/>
            <person name="Li S."/>
            <person name="Zhang J."/>
            <person name="Wu F."/>
            <person name="Li X."/>
            <person name="Wu D."/>
            <person name="Zhang M."/>
            <person name="Ou Z."/>
            <person name="Jie Z."/>
            <person name="Yan Q."/>
            <person name="Li P."/>
            <person name="Yi J."/>
            <person name="Peng Y."/>
        </authorList>
    </citation>
    <scope>NUCLEOTIDE SEQUENCE [LARGE SCALE GENOMIC DNA]</scope>
    <source>
        <strain evidence="5 6">GP28</strain>
    </source>
</reference>
<evidence type="ECO:0000313" key="6">
    <source>
        <dbReference type="Proteomes" id="UP000236075"/>
    </source>
</evidence>
<keyword evidence="2" id="KW-0378">Hydrolase</keyword>
<evidence type="ECO:0000259" key="4">
    <source>
        <dbReference type="Pfam" id="PF02872"/>
    </source>
</evidence>
<dbReference type="AlphaFoldDB" id="A0A2N8IQ44"/>
<dbReference type="RefSeq" id="WP_012419969.1">
    <property type="nucleotide sequence ID" value="NZ_AP021898.1"/>
</dbReference>
<keyword evidence="2" id="KW-0547">Nucleotide-binding</keyword>
<dbReference type="GO" id="GO:0000166">
    <property type="term" value="F:nucleotide binding"/>
    <property type="evidence" value="ECO:0007669"/>
    <property type="project" value="UniProtKB-KW"/>
</dbReference>
<organism evidence="5 6">
    <name type="scientific">Akkermansia muciniphila</name>
    <dbReference type="NCBI Taxonomy" id="239935"/>
    <lineage>
        <taxon>Bacteria</taxon>
        <taxon>Pseudomonadati</taxon>
        <taxon>Verrucomicrobiota</taxon>
        <taxon>Verrucomicrobiia</taxon>
        <taxon>Verrucomicrobiales</taxon>
        <taxon>Akkermansiaceae</taxon>
        <taxon>Akkermansia</taxon>
    </lineage>
</organism>
<protein>
    <submittedName>
        <fullName evidence="5">Bifunctional metallophosphatase/5'-nucleotidase</fullName>
    </submittedName>
</protein>
<dbReference type="SUPFAM" id="SSF55816">
    <property type="entry name" value="5'-nucleotidase (syn. UDP-sugar hydrolase), C-terminal domain"/>
    <property type="match status" value="1"/>
</dbReference>
<dbReference type="Proteomes" id="UP000236075">
    <property type="component" value="Unassembled WGS sequence"/>
</dbReference>
<dbReference type="PANTHER" id="PTHR11575:SF24">
    <property type="entry name" value="5'-NUCLEOTIDASE"/>
    <property type="match status" value="1"/>
</dbReference>
<accession>A0A2N8IQ44</accession>
<dbReference type="Pfam" id="PF00149">
    <property type="entry name" value="Metallophos"/>
    <property type="match status" value="1"/>
</dbReference>
<evidence type="ECO:0000313" key="5">
    <source>
        <dbReference type="EMBL" id="PNC98909.1"/>
    </source>
</evidence>
<feature type="chain" id="PRO_5043057013" evidence="2">
    <location>
        <begin position="21"/>
        <end position="485"/>
    </location>
</feature>
<dbReference type="OMA" id="HSHFENW"/>
<dbReference type="GO" id="GO:0030288">
    <property type="term" value="C:outer membrane-bounded periplasmic space"/>
    <property type="evidence" value="ECO:0007669"/>
    <property type="project" value="TreeGrafter"/>
</dbReference>
<dbReference type="InterPro" id="IPR004843">
    <property type="entry name" value="Calcineurin-like_PHP"/>
</dbReference>
<dbReference type="SUPFAM" id="SSF56300">
    <property type="entry name" value="Metallo-dependent phosphatases"/>
    <property type="match status" value="1"/>
</dbReference>
<comment type="similarity">
    <text evidence="2">Belongs to the 5'-nucleotidase family.</text>
</comment>
<dbReference type="InterPro" id="IPR029052">
    <property type="entry name" value="Metallo-depent_PP-like"/>
</dbReference>
<feature type="domain" description="5'-Nucleotidase C-terminal" evidence="4">
    <location>
        <begin position="311"/>
        <end position="433"/>
    </location>
</feature>
<dbReference type="GeneID" id="60880189"/>